<dbReference type="Proteomes" id="UP000061135">
    <property type="component" value="Chromosome"/>
</dbReference>
<dbReference type="EC" id="1.20.4.1" evidence="3"/>
<keyword evidence="4" id="KW-1185">Reference proteome</keyword>
<dbReference type="KEGG" id="pdq:CL55_00008030"/>
<dbReference type="SMART" id="SM00226">
    <property type="entry name" value="LMWPc"/>
    <property type="match status" value="1"/>
</dbReference>
<organism evidence="3 4">
    <name type="scientific">Polynucleobacter duraquae</name>
    <dbReference type="NCBI Taxonomy" id="1835254"/>
    <lineage>
        <taxon>Bacteria</taxon>
        <taxon>Pseudomonadati</taxon>
        <taxon>Pseudomonadota</taxon>
        <taxon>Betaproteobacteria</taxon>
        <taxon>Burkholderiales</taxon>
        <taxon>Burkholderiaceae</taxon>
        <taxon>Polynucleobacter</taxon>
    </lineage>
</organism>
<dbReference type="PATRIC" id="fig|576611.7.peg.813"/>
<proteinExistence type="predicted"/>
<dbReference type="GO" id="GO:0008794">
    <property type="term" value="F:arsenate reductase (glutaredoxin) activity"/>
    <property type="evidence" value="ECO:0007669"/>
    <property type="project" value="UniProtKB-EC"/>
</dbReference>
<dbReference type="PANTHER" id="PTHR43428">
    <property type="entry name" value="ARSENATE REDUCTASE"/>
    <property type="match status" value="1"/>
</dbReference>
<dbReference type="AlphaFoldDB" id="A0A0E3ZLG7"/>
<evidence type="ECO:0000259" key="2">
    <source>
        <dbReference type="SMART" id="SM00226"/>
    </source>
</evidence>
<dbReference type="GO" id="GO:0046685">
    <property type="term" value="P:response to arsenic-containing substance"/>
    <property type="evidence" value="ECO:0007669"/>
    <property type="project" value="UniProtKB-KW"/>
</dbReference>
<reference evidence="3 4" key="1">
    <citation type="submission" date="2014-03" db="EMBL/GenBank/DDBJ databases">
        <title>Genome of Polynucleobacter strain MWH-MoK4.</title>
        <authorList>
            <person name="Hahn M.W."/>
        </authorList>
    </citation>
    <scope>NUCLEOTIDE SEQUENCE [LARGE SCALE GENOMIC DNA]</scope>
    <source>
        <strain evidence="3 4">MWH-MoK4</strain>
    </source>
</reference>
<keyword evidence="3" id="KW-0560">Oxidoreductase</keyword>
<dbReference type="PANTHER" id="PTHR43428:SF1">
    <property type="entry name" value="ARSENATE REDUCTASE"/>
    <property type="match status" value="1"/>
</dbReference>
<feature type="domain" description="Phosphotyrosine protein phosphatase I" evidence="2">
    <location>
        <begin position="5"/>
        <end position="144"/>
    </location>
</feature>
<dbReference type="EMBL" id="CP007501">
    <property type="protein sequence ID" value="AKD25136.1"/>
    <property type="molecule type" value="Genomic_DNA"/>
</dbReference>
<dbReference type="SUPFAM" id="SSF52788">
    <property type="entry name" value="Phosphotyrosine protein phosphatases I"/>
    <property type="match status" value="1"/>
</dbReference>
<dbReference type="STRING" id="1835254.CL55_00008030"/>
<accession>A0A0E3ZLG7</accession>
<sequence length="165" mass="18489">MEKKYNVLFLCNENSARSIIAEALTTTLSHGRFTGYSAGAKPSGTVHEIALEMAKSMGFPIQLLRSKSWDEFSREGAPKMDFIITLCDTAIAEECPIWPGHPSTAHWGFPNPADSKIGDDEKISQAFKRVEMGLRNRIELLIDLPIETLNRLQIQDQLHSIHYSS</sequence>
<name>A0A0E3ZLG7_9BURK</name>
<evidence type="ECO:0000256" key="1">
    <source>
        <dbReference type="ARBA" id="ARBA00022849"/>
    </source>
</evidence>
<keyword evidence="1" id="KW-0059">Arsenical resistance</keyword>
<evidence type="ECO:0000313" key="4">
    <source>
        <dbReference type="Proteomes" id="UP000061135"/>
    </source>
</evidence>
<dbReference type="Pfam" id="PF01451">
    <property type="entry name" value="LMWPc"/>
    <property type="match status" value="1"/>
</dbReference>
<dbReference type="OrthoDB" id="9793058at2"/>
<dbReference type="CDD" id="cd16345">
    <property type="entry name" value="LMWP_ArsC"/>
    <property type="match status" value="1"/>
</dbReference>
<dbReference type="InterPro" id="IPR023485">
    <property type="entry name" value="Ptyr_pPase"/>
</dbReference>
<dbReference type="InterPro" id="IPR036196">
    <property type="entry name" value="Ptyr_pPase_sf"/>
</dbReference>
<dbReference type="Gene3D" id="3.40.50.2300">
    <property type="match status" value="1"/>
</dbReference>
<evidence type="ECO:0000313" key="3">
    <source>
        <dbReference type="EMBL" id="AKD25136.1"/>
    </source>
</evidence>
<gene>
    <name evidence="3" type="ORF">CL55_00008030</name>
</gene>
<dbReference type="RefSeq" id="WP_046329987.1">
    <property type="nucleotide sequence ID" value="NZ_CP007501.1"/>
</dbReference>
<protein>
    <submittedName>
        <fullName evidence="3">Protein-tyrosine-phosphatase</fullName>
        <ecNumber evidence="3">1.20.4.1</ecNumber>
    </submittedName>
</protein>
<dbReference type="HOGENOM" id="CLU_071415_3_0_4"/>